<evidence type="ECO:0008006" key="10">
    <source>
        <dbReference type="Google" id="ProtNLM"/>
    </source>
</evidence>
<organism evidence="8 9">
    <name type="scientific">Enhygromyxa salina</name>
    <dbReference type="NCBI Taxonomy" id="215803"/>
    <lineage>
        <taxon>Bacteria</taxon>
        <taxon>Pseudomonadati</taxon>
        <taxon>Myxococcota</taxon>
        <taxon>Polyangia</taxon>
        <taxon>Nannocystales</taxon>
        <taxon>Nannocystaceae</taxon>
        <taxon>Enhygromyxa</taxon>
    </lineage>
</organism>
<dbReference type="GO" id="GO:0008237">
    <property type="term" value="F:metallopeptidase activity"/>
    <property type="evidence" value="ECO:0007669"/>
    <property type="project" value="UniProtKB-KW"/>
</dbReference>
<keyword evidence="3" id="KW-0479">Metal-binding</keyword>
<dbReference type="GO" id="GO:0046872">
    <property type="term" value="F:metal ion binding"/>
    <property type="evidence" value="ECO:0007669"/>
    <property type="project" value="UniProtKB-KW"/>
</dbReference>
<evidence type="ECO:0000256" key="2">
    <source>
        <dbReference type="ARBA" id="ARBA00022670"/>
    </source>
</evidence>
<sequence>MRWRLAWAFVLSTGCNPGEDQPPRAPETITAVPSRPPVEALPEPPPPAPDLSAPSDQGHLRNIDCVYLQPLGDVSAKTTQIVREALETTYGVELRIGPHRPLPDDAFYQPRRRYRADTLLDHLDAWLPDDCDRIVGITHKDISTTKGEHEDWGILGLGRVPGKSCVVSSFRVRKKLAEVPADERLARVAIHELGHTLGLPHCPTLGCLMEDAQGSVVTIDRETHLCERCLRKIGWLGELPPARPEFD</sequence>
<comment type="cofactor">
    <cofactor evidence="1">
        <name>Zn(2+)</name>
        <dbReference type="ChEBI" id="CHEBI:29105"/>
    </cofactor>
</comment>
<dbReference type="GO" id="GO:0006508">
    <property type="term" value="P:proteolysis"/>
    <property type="evidence" value="ECO:0007669"/>
    <property type="project" value="UniProtKB-KW"/>
</dbReference>
<name>A0A0C1ZMQ6_9BACT</name>
<dbReference type="PANTHER" id="PTHR15910:SF1">
    <property type="entry name" value="ARCHAEMETZINCIN-2"/>
    <property type="match status" value="1"/>
</dbReference>
<dbReference type="CDD" id="cd11375">
    <property type="entry name" value="Peptidase_M54"/>
    <property type="match status" value="1"/>
</dbReference>
<proteinExistence type="predicted"/>
<protein>
    <recommendedName>
        <fullName evidence="10">Archaemetzincin</fullName>
    </recommendedName>
</protein>
<dbReference type="SUPFAM" id="SSF55486">
    <property type="entry name" value="Metalloproteases ('zincins'), catalytic domain"/>
    <property type="match status" value="1"/>
</dbReference>
<evidence type="ECO:0000256" key="3">
    <source>
        <dbReference type="ARBA" id="ARBA00022723"/>
    </source>
</evidence>
<gene>
    <name evidence="8" type="ORF">DB30_01565</name>
</gene>
<evidence type="ECO:0000256" key="4">
    <source>
        <dbReference type="ARBA" id="ARBA00022801"/>
    </source>
</evidence>
<feature type="region of interest" description="Disordered" evidence="7">
    <location>
        <begin position="15"/>
        <end position="56"/>
    </location>
</feature>
<evidence type="ECO:0000256" key="1">
    <source>
        <dbReference type="ARBA" id="ARBA00001947"/>
    </source>
</evidence>
<evidence type="ECO:0000313" key="8">
    <source>
        <dbReference type="EMBL" id="KIG12333.1"/>
    </source>
</evidence>
<reference evidence="8 9" key="1">
    <citation type="submission" date="2014-12" db="EMBL/GenBank/DDBJ databases">
        <title>Genome assembly of Enhygromyxa salina DSM 15201.</title>
        <authorList>
            <person name="Sharma G."/>
            <person name="Subramanian S."/>
        </authorList>
    </citation>
    <scope>NUCLEOTIDE SEQUENCE [LARGE SCALE GENOMIC DNA]</scope>
    <source>
        <strain evidence="8 9">DSM 15201</strain>
    </source>
</reference>
<dbReference type="InterPro" id="IPR024079">
    <property type="entry name" value="MetalloPept_cat_dom_sf"/>
</dbReference>
<dbReference type="PANTHER" id="PTHR15910">
    <property type="entry name" value="ARCHAEMETZINCIN"/>
    <property type="match status" value="1"/>
</dbReference>
<dbReference type="RefSeq" id="WP_052557905.1">
    <property type="nucleotide sequence ID" value="NZ_JMCC02000136.1"/>
</dbReference>
<evidence type="ECO:0000256" key="7">
    <source>
        <dbReference type="SAM" id="MobiDB-lite"/>
    </source>
</evidence>
<evidence type="ECO:0000256" key="6">
    <source>
        <dbReference type="ARBA" id="ARBA00023049"/>
    </source>
</evidence>
<dbReference type="Proteomes" id="UP000031599">
    <property type="component" value="Unassembled WGS sequence"/>
</dbReference>
<keyword evidence="6" id="KW-0482">Metalloprotease</keyword>
<dbReference type="Gene3D" id="3.40.390.10">
    <property type="entry name" value="Collagenase (Catalytic Domain)"/>
    <property type="match status" value="1"/>
</dbReference>
<evidence type="ECO:0000256" key="5">
    <source>
        <dbReference type="ARBA" id="ARBA00022833"/>
    </source>
</evidence>
<accession>A0A0C1ZMQ6</accession>
<comment type="caution">
    <text evidence="8">The sequence shown here is derived from an EMBL/GenBank/DDBJ whole genome shotgun (WGS) entry which is preliminary data.</text>
</comment>
<dbReference type="AlphaFoldDB" id="A0A0C1ZMQ6"/>
<dbReference type="PROSITE" id="PS51257">
    <property type="entry name" value="PROKAR_LIPOPROTEIN"/>
    <property type="match status" value="1"/>
</dbReference>
<dbReference type="Pfam" id="PF07998">
    <property type="entry name" value="Peptidase_M54"/>
    <property type="match status" value="1"/>
</dbReference>
<dbReference type="EMBL" id="JMCC02000136">
    <property type="protein sequence ID" value="KIG12333.1"/>
    <property type="molecule type" value="Genomic_DNA"/>
</dbReference>
<dbReference type="InterPro" id="IPR012962">
    <property type="entry name" value="Pept_M54_archaemetzincn"/>
</dbReference>
<evidence type="ECO:0000313" key="9">
    <source>
        <dbReference type="Proteomes" id="UP000031599"/>
    </source>
</evidence>
<keyword evidence="4" id="KW-0378">Hydrolase</keyword>
<keyword evidence="2" id="KW-0645">Protease</keyword>
<keyword evidence="5" id="KW-0862">Zinc</keyword>